<proteinExistence type="predicted"/>
<sequence length="179" mass="20094">MDDNSKDNGVIGIEDASVTDNNIPSVTNNSTQENIELGEDIPLGREQERKEIINRISGLEFNINHIIGAADSYVGAKYLLYAFKGNYENEDIYSDSIPLRLLAVAVLFIITLYHMYSNRWAIIINRMFAIFKSIAILFVSIYGFANAKNQLTFNNTPSDEKYELSIIEHIGSHGNALVL</sequence>
<evidence type="ECO:0000313" key="2">
    <source>
        <dbReference type="Proteomes" id="UP000789366"/>
    </source>
</evidence>
<feature type="non-terminal residue" evidence="1">
    <location>
        <position position="179"/>
    </location>
</feature>
<organism evidence="1 2">
    <name type="scientific">Cetraspora pellucida</name>
    <dbReference type="NCBI Taxonomy" id="1433469"/>
    <lineage>
        <taxon>Eukaryota</taxon>
        <taxon>Fungi</taxon>
        <taxon>Fungi incertae sedis</taxon>
        <taxon>Mucoromycota</taxon>
        <taxon>Glomeromycotina</taxon>
        <taxon>Glomeromycetes</taxon>
        <taxon>Diversisporales</taxon>
        <taxon>Gigasporaceae</taxon>
        <taxon>Cetraspora</taxon>
    </lineage>
</organism>
<dbReference type="EMBL" id="CAJVPW010002098">
    <property type="protein sequence ID" value="CAG8498979.1"/>
    <property type="molecule type" value="Genomic_DNA"/>
</dbReference>
<name>A0ACA9L0A6_9GLOM</name>
<comment type="caution">
    <text evidence="1">The sequence shown here is derived from an EMBL/GenBank/DDBJ whole genome shotgun (WGS) entry which is preliminary data.</text>
</comment>
<dbReference type="Proteomes" id="UP000789366">
    <property type="component" value="Unassembled WGS sequence"/>
</dbReference>
<protein>
    <submittedName>
        <fullName evidence="1">15356_t:CDS:1</fullName>
    </submittedName>
</protein>
<reference evidence="1" key="1">
    <citation type="submission" date="2021-06" db="EMBL/GenBank/DDBJ databases">
        <authorList>
            <person name="Kallberg Y."/>
            <person name="Tangrot J."/>
            <person name="Rosling A."/>
        </authorList>
    </citation>
    <scope>NUCLEOTIDE SEQUENCE</scope>
    <source>
        <strain evidence="1">28 12/20/2015</strain>
    </source>
</reference>
<gene>
    <name evidence="1" type="ORF">SPELUC_LOCUS2920</name>
</gene>
<accession>A0ACA9L0A6</accession>
<keyword evidence="2" id="KW-1185">Reference proteome</keyword>
<evidence type="ECO:0000313" key="1">
    <source>
        <dbReference type="EMBL" id="CAG8498979.1"/>
    </source>
</evidence>